<dbReference type="Gene3D" id="1.20.1050.10">
    <property type="match status" value="1"/>
</dbReference>
<dbReference type="AlphaFoldDB" id="A0A0A9APC2"/>
<evidence type="ECO:0000313" key="2">
    <source>
        <dbReference type="EMBL" id="JAD50775.1"/>
    </source>
</evidence>
<reference evidence="2" key="2">
    <citation type="journal article" date="2015" name="Data Brief">
        <title>Shoot transcriptome of the giant reed, Arundo donax.</title>
        <authorList>
            <person name="Barrero R.A."/>
            <person name="Guerrero F.D."/>
            <person name="Moolhuijzen P."/>
            <person name="Goolsby J.A."/>
            <person name="Tidwell J."/>
            <person name="Bellgard S.E."/>
            <person name="Bellgard M.I."/>
        </authorList>
    </citation>
    <scope>NUCLEOTIDE SEQUENCE</scope>
    <source>
        <tissue evidence="2">Shoot tissue taken approximately 20 cm above the soil surface</tissue>
    </source>
</reference>
<feature type="domain" description="GST C-terminal" evidence="1">
    <location>
        <begin position="1"/>
        <end position="90"/>
    </location>
</feature>
<protein>
    <submittedName>
        <fullName evidence="2">Gst40</fullName>
    </submittedName>
</protein>
<dbReference type="InterPro" id="IPR036282">
    <property type="entry name" value="Glutathione-S-Trfase_C_sf"/>
</dbReference>
<organism evidence="2">
    <name type="scientific">Arundo donax</name>
    <name type="common">Giant reed</name>
    <name type="synonym">Donax arundinaceus</name>
    <dbReference type="NCBI Taxonomy" id="35708"/>
    <lineage>
        <taxon>Eukaryota</taxon>
        <taxon>Viridiplantae</taxon>
        <taxon>Streptophyta</taxon>
        <taxon>Embryophyta</taxon>
        <taxon>Tracheophyta</taxon>
        <taxon>Spermatophyta</taxon>
        <taxon>Magnoliopsida</taxon>
        <taxon>Liliopsida</taxon>
        <taxon>Poales</taxon>
        <taxon>Poaceae</taxon>
        <taxon>PACMAD clade</taxon>
        <taxon>Arundinoideae</taxon>
        <taxon>Arundineae</taxon>
        <taxon>Arundo</taxon>
    </lineage>
</organism>
<dbReference type="GO" id="GO:0006749">
    <property type="term" value="P:glutathione metabolic process"/>
    <property type="evidence" value="ECO:0007669"/>
    <property type="project" value="InterPro"/>
</dbReference>
<evidence type="ECO:0000259" key="1">
    <source>
        <dbReference type="PROSITE" id="PS50405"/>
    </source>
</evidence>
<name>A0A0A9APC2_ARUDO</name>
<dbReference type="GO" id="GO:0004364">
    <property type="term" value="F:glutathione transferase activity"/>
    <property type="evidence" value="ECO:0007669"/>
    <property type="project" value="InterPro"/>
</dbReference>
<dbReference type="EMBL" id="GBRH01247120">
    <property type="protein sequence ID" value="JAD50775.1"/>
    <property type="molecule type" value="Transcribed_RNA"/>
</dbReference>
<dbReference type="InterPro" id="IPR010987">
    <property type="entry name" value="Glutathione-S-Trfase_C-like"/>
</dbReference>
<accession>A0A0A9APC2</accession>
<proteinExistence type="predicted"/>
<reference evidence="2" key="1">
    <citation type="submission" date="2014-09" db="EMBL/GenBank/DDBJ databases">
        <authorList>
            <person name="Magalhaes I.L.F."/>
            <person name="Oliveira U."/>
            <person name="Santos F.R."/>
            <person name="Vidigal T.H.D.A."/>
            <person name="Brescovit A.D."/>
            <person name="Santos A.J."/>
        </authorList>
    </citation>
    <scope>NUCLEOTIDE SEQUENCE</scope>
    <source>
        <tissue evidence="2">Shoot tissue taken approximately 20 cm above the soil surface</tissue>
    </source>
</reference>
<dbReference type="SUPFAM" id="SSF47616">
    <property type="entry name" value="GST C-terminal domain-like"/>
    <property type="match status" value="1"/>
</dbReference>
<sequence length="95" mass="10101">MEAAFKQCSKGKPFFGGDSVGYLDVTLGSLVVCAHAGEKLYGFSLFDAARSPLLNAWVERFGALDVAKAVLPEADRLVEYAKMRQAEAAAAASNN</sequence>
<dbReference type="PROSITE" id="PS50405">
    <property type="entry name" value="GST_CTER"/>
    <property type="match status" value="1"/>
</dbReference>
<dbReference type="CDD" id="cd03185">
    <property type="entry name" value="GST_C_Tau"/>
    <property type="match status" value="1"/>
</dbReference>
<dbReference type="InterPro" id="IPR045074">
    <property type="entry name" value="GST_C_Tau"/>
</dbReference>